<evidence type="ECO:0000259" key="2">
    <source>
        <dbReference type="Pfam" id="PF03078"/>
    </source>
</evidence>
<evidence type="ECO:0000313" key="4">
    <source>
        <dbReference type="Proteomes" id="UP000029120"/>
    </source>
</evidence>
<sequence>MNRSKRACTDDASGFNPAPPQQVASPWPRLEGTKFPIRRQYGNLKNVFADPTFFASVRVYYEEGVETAQTGTLTFMAKGVRYRVSFIDLCQIYDFHTHLTATSLPTTFAEMRTFWNLFAHGHYDTSGTPHTDIKHPTVRYLARLLANTVLYKNEPGKMHIDELVLMFSCLKEDTLFPTETPLLAVDANLGAVFAHQLMSVKYTPFTLRSTKSFTAGSLLTPIFEFCRIDTSNLTVRGSWTMDFAFLKKATWVEPGPDWVFRDAAREHMVLWPIRELLTIRYGAPALAFQVDPALLR</sequence>
<protein>
    <recommendedName>
        <fullName evidence="2">Arabidopsis retrotransposon Orf1 C-terminal domain-containing protein</fullName>
    </recommendedName>
</protein>
<accession>A0A087FZM5</accession>
<dbReference type="OrthoDB" id="1685790at2759"/>
<name>A0A087FZM5_ARAAL</name>
<dbReference type="Gramene" id="KFK23077">
    <property type="protein sequence ID" value="KFK23077"/>
    <property type="gene ID" value="AALP_AAs66769U000100"/>
</dbReference>
<gene>
    <name evidence="3" type="ORF">AALP_AAs66769U000100</name>
</gene>
<organism evidence="3 4">
    <name type="scientific">Arabis alpina</name>
    <name type="common">Alpine rock-cress</name>
    <dbReference type="NCBI Taxonomy" id="50452"/>
    <lineage>
        <taxon>Eukaryota</taxon>
        <taxon>Viridiplantae</taxon>
        <taxon>Streptophyta</taxon>
        <taxon>Embryophyta</taxon>
        <taxon>Tracheophyta</taxon>
        <taxon>Spermatophyta</taxon>
        <taxon>Magnoliopsida</taxon>
        <taxon>eudicotyledons</taxon>
        <taxon>Gunneridae</taxon>
        <taxon>Pentapetalae</taxon>
        <taxon>rosids</taxon>
        <taxon>malvids</taxon>
        <taxon>Brassicales</taxon>
        <taxon>Brassicaceae</taxon>
        <taxon>Arabideae</taxon>
        <taxon>Arabis</taxon>
    </lineage>
</organism>
<dbReference type="InterPro" id="IPR004312">
    <property type="entry name" value="ATHILA_Orf1_C"/>
</dbReference>
<evidence type="ECO:0000313" key="3">
    <source>
        <dbReference type="EMBL" id="KFK23077.1"/>
    </source>
</evidence>
<reference evidence="4" key="1">
    <citation type="journal article" date="2015" name="Nat. Plants">
        <title>Genome expansion of Arabis alpina linked with retrotransposition and reduced symmetric DNA methylation.</title>
        <authorList>
            <person name="Willing E.M."/>
            <person name="Rawat V."/>
            <person name="Mandakova T."/>
            <person name="Maumus F."/>
            <person name="James G.V."/>
            <person name="Nordstroem K.J."/>
            <person name="Becker C."/>
            <person name="Warthmann N."/>
            <person name="Chica C."/>
            <person name="Szarzynska B."/>
            <person name="Zytnicki M."/>
            <person name="Albani M.C."/>
            <person name="Kiefer C."/>
            <person name="Bergonzi S."/>
            <person name="Castaings L."/>
            <person name="Mateos J.L."/>
            <person name="Berns M.C."/>
            <person name="Bujdoso N."/>
            <person name="Piofczyk T."/>
            <person name="de Lorenzo L."/>
            <person name="Barrero-Sicilia C."/>
            <person name="Mateos I."/>
            <person name="Piednoel M."/>
            <person name="Hagmann J."/>
            <person name="Chen-Min-Tao R."/>
            <person name="Iglesias-Fernandez R."/>
            <person name="Schuster S.C."/>
            <person name="Alonso-Blanco C."/>
            <person name="Roudier F."/>
            <person name="Carbonero P."/>
            <person name="Paz-Ares J."/>
            <person name="Davis S.J."/>
            <person name="Pecinka A."/>
            <person name="Quesneville H."/>
            <person name="Colot V."/>
            <person name="Lysak M.A."/>
            <person name="Weigel D."/>
            <person name="Coupland G."/>
            <person name="Schneeberger K."/>
        </authorList>
    </citation>
    <scope>NUCLEOTIDE SEQUENCE [LARGE SCALE GENOMIC DNA]</scope>
    <source>
        <strain evidence="4">cv. Pajares</strain>
    </source>
</reference>
<dbReference type="Proteomes" id="UP000029120">
    <property type="component" value="Unassembled WGS sequence"/>
</dbReference>
<evidence type="ECO:0000256" key="1">
    <source>
        <dbReference type="SAM" id="MobiDB-lite"/>
    </source>
</evidence>
<dbReference type="Pfam" id="PF03078">
    <property type="entry name" value="ATHILA"/>
    <property type="match status" value="1"/>
</dbReference>
<dbReference type="EMBL" id="KL982663">
    <property type="protein sequence ID" value="KFK23077.1"/>
    <property type="molecule type" value="Genomic_DNA"/>
</dbReference>
<keyword evidence="4" id="KW-1185">Reference proteome</keyword>
<feature type="region of interest" description="Disordered" evidence="1">
    <location>
        <begin position="1"/>
        <end position="27"/>
    </location>
</feature>
<dbReference type="eggNOG" id="KOG0017">
    <property type="taxonomic scope" value="Eukaryota"/>
</dbReference>
<proteinExistence type="predicted"/>
<dbReference type="AlphaFoldDB" id="A0A087FZM5"/>
<feature type="domain" description="Arabidopsis retrotransposon Orf1 C-terminal" evidence="2">
    <location>
        <begin position="53"/>
        <end position="252"/>
    </location>
</feature>